<reference evidence="1 2" key="1">
    <citation type="submission" date="2020-05" db="EMBL/GenBank/DDBJ databases">
        <title>Identification and distribution of gene clusters putatively required for synthesis of sphingolipid metabolism inhibitors in phylogenetically diverse species of the filamentous fungus Fusarium.</title>
        <authorList>
            <person name="Kim H.-S."/>
            <person name="Busman M."/>
            <person name="Brown D.W."/>
            <person name="Divon H."/>
            <person name="Uhlig S."/>
            <person name="Proctor R.H."/>
        </authorList>
    </citation>
    <scope>NUCLEOTIDE SEQUENCE [LARGE SCALE GENOMIC DNA]</scope>
    <source>
        <strain evidence="1 2">NRRL 25311</strain>
    </source>
</reference>
<dbReference type="AlphaFoldDB" id="A0A8H5WTZ7"/>
<evidence type="ECO:0000313" key="1">
    <source>
        <dbReference type="EMBL" id="KAF5670925.1"/>
    </source>
</evidence>
<gene>
    <name evidence="1" type="ORF">FDENT_11095</name>
</gene>
<sequence length="152" mass="17335">MVFIEPHGDVPCLTAYLAIPLTEVELAKVKAEFELGACSQFNPLLELKIVPAPDVYIGKSHQYMRAKEDEADRNDAFVVIDEDYIERHAICILEDLDYAGVEKPLKNDFWQPEVSDNGGFDMREQQWDQVVEVTAEPGEFPSSRISRRSPKY</sequence>
<keyword evidence="2" id="KW-1185">Reference proteome</keyword>
<name>A0A8H5WTZ7_9HYPO</name>
<organism evidence="1 2">
    <name type="scientific">Fusarium denticulatum</name>
    <dbReference type="NCBI Taxonomy" id="48507"/>
    <lineage>
        <taxon>Eukaryota</taxon>
        <taxon>Fungi</taxon>
        <taxon>Dikarya</taxon>
        <taxon>Ascomycota</taxon>
        <taxon>Pezizomycotina</taxon>
        <taxon>Sordariomycetes</taxon>
        <taxon>Hypocreomycetidae</taxon>
        <taxon>Hypocreales</taxon>
        <taxon>Nectriaceae</taxon>
        <taxon>Fusarium</taxon>
        <taxon>Fusarium fujikuroi species complex</taxon>
    </lineage>
</organism>
<dbReference type="EMBL" id="JAAOAK010000356">
    <property type="protein sequence ID" value="KAF5670925.1"/>
    <property type="molecule type" value="Genomic_DNA"/>
</dbReference>
<protein>
    <submittedName>
        <fullName evidence="1">Uncharacterized protein</fullName>
    </submittedName>
</protein>
<comment type="caution">
    <text evidence="1">The sequence shown here is derived from an EMBL/GenBank/DDBJ whole genome shotgun (WGS) entry which is preliminary data.</text>
</comment>
<accession>A0A8H5WTZ7</accession>
<evidence type="ECO:0000313" key="2">
    <source>
        <dbReference type="Proteomes" id="UP000562682"/>
    </source>
</evidence>
<proteinExistence type="predicted"/>
<dbReference type="Proteomes" id="UP000562682">
    <property type="component" value="Unassembled WGS sequence"/>
</dbReference>